<name>A0A2H0UBF9_9BACT</name>
<comment type="caution">
    <text evidence="2">The sequence shown here is derived from an EMBL/GenBank/DDBJ whole genome shotgun (WGS) entry which is preliminary data.</text>
</comment>
<evidence type="ECO:0000313" key="3">
    <source>
        <dbReference type="Proteomes" id="UP000230179"/>
    </source>
</evidence>
<dbReference type="EMBL" id="PFBL01000021">
    <property type="protein sequence ID" value="PIR83026.1"/>
    <property type="molecule type" value="Genomic_DNA"/>
</dbReference>
<evidence type="ECO:0000256" key="1">
    <source>
        <dbReference type="SAM" id="SignalP"/>
    </source>
</evidence>
<sequence length="566" mass="58637">MTVGLVLCTSSSLLVPQPARASGLPVFDAAAFTNTSWSALKNTLTAVSTVSSAASNIAMKINQYVLEPLAFVTSGNLIRSITAGVVSFITDGTANGTGKPLFVQDLPGNLQGVGDTQANAFLIQFGKNSHSPFSRAIAASLRANYYQQTSLAGFFAEYRDTLPQYSQNPQAFLRGDWSQGGIGAWMALTTQPENNPYLLHERAQAELALMVYDQTSARLNELAWGGGYLSWCGGTAANNACKTSDGVAGMLAGDGSCTSNASSAPGATVSSVAGDSCIKADGTMGSVQTPGSTIKASLDKVLGLASDKVVAMGNASSQINSILGDIAKVMNTVNFASQILGSASVSGATGGLAGSSQPRPSGTSFLNDYQNTPGAFGVTETGVLADAAANPSTNGQQLLDTAKEYETAWGTTRTMAETTAGTLNELIQRLGTRSCKDKGYYLDAAVVQGVLSDVVAPVLAHADAADTAIANARSFVQTLQTEAVATGADAHTQYLRDLQTLQNMSPTTAELAQIQQETLLTDRAVVDPEGSFALSVSDGTLADRLTLITANAKKLESRCYLPATSF</sequence>
<proteinExistence type="predicted"/>
<feature type="chain" id="PRO_5013917196" evidence="1">
    <location>
        <begin position="22"/>
        <end position="566"/>
    </location>
</feature>
<evidence type="ECO:0000313" key="2">
    <source>
        <dbReference type="EMBL" id="PIR83026.1"/>
    </source>
</evidence>
<accession>A0A2H0UBF9</accession>
<keyword evidence="1" id="KW-0732">Signal</keyword>
<feature type="signal peptide" evidence="1">
    <location>
        <begin position="1"/>
        <end position="21"/>
    </location>
</feature>
<organism evidence="2 3">
    <name type="scientific">Candidatus Kaiserbacteria bacterium CG10_big_fil_rev_8_21_14_0_10_56_12</name>
    <dbReference type="NCBI Taxonomy" id="1974611"/>
    <lineage>
        <taxon>Bacteria</taxon>
        <taxon>Candidatus Kaiseribacteriota</taxon>
    </lineage>
</organism>
<gene>
    <name evidence="2" type="ORF">COU19_02575</name>
</gene>
<dbReference type="Proteomes" id="UP000230179">
    <property type="component" value="Unassembled WGS sequence"/>
</dbReference>
<reference evidence="3" key="1">
    <citation type="submission" date="2017-09" db="EMBL/GenBank/DDBJ databases">
        <title>Depth-based differentiation of microbial function through sediment-hosted aquifers and enrichment of novel symbionts in the deep terrestrial subsurface.</title>
        <authorList>
            <person name="Probst A.J."/>
            <person name="Ladd B."/>
            <person name="Jarett J.K."/>
            <person name="Geller-Mcgrath D.E."/>
            <person name="Sieber C.M.K."/>
            <person name="Emerson J.B."/>
            <person name="Anantharaman K."/>
            <person name="Thomas B.C."/>
            <person name="Malmstrom R."/>
            <person name="Stieglmeier M."/>
            <person name="Klingl A."/>
            <person name="Woyke T."/>
            <person name="Ryan C.M."/>
            <person name="Banfield J.F."/>
        </authorList>
    </citation>
    <scope>NUCLEOTIDE SEQUENCE [LARGE SCALE GENOMIC DNA]</scope>
</reference>
<protein>
    <submittedName>
        <fullName evidence="2">Uncharacterized protein</fullName>
    </submittedName>
</protein>
<dbReference type="AlphaFoldDB" id="A0A2H0UBF9"/>